<gene>
    <name evidence="1" type="ORF">NHU_00057</name>
</gene>
<dbReference type="KEGG" id="rsu:NHU_00057"/>
<proteinExistence type="predicted"/>
<organism evidence="1 2">
    <name type="scientific">Rhodovulum sulfidophilum</name>
    <name type="common">Rhodobacter sulfidophilus</name>
    <dbReference type="NCBI Taxonomy" id="35806"/>
    <lineage>
        <taxon>Bacteria</taxon>
        <taxon>Pseudomonadati</taxon>
        <taxon>Pseudomonadota</taxon>
        <taxon>Alphaproteobacteria</taxon>
        <taxon>Rhodobacterales</taxon>
        <taxon>Paracoccaceae</taxon>
        <taxon>Rhodovulum</taxon>
    </lineage>
</organism>
<evidence type="ECO:0000313" key="1">
    <source>
        <dbReference type="EMBL" id="BAQ67229.1"/>
    </source>
</evidence>
<dbReference type="AlphaFoldDB" id="A0A0D6AXS8"/>
<reference evidence="1 2" key="1">
    <citation type="submission" date="2015-02" db="EMBL/GenBank/DDBJ databases">
        <title>Genome sequene of Rhodovulum sulfidophilum DSM 2351.</title>
        <authorList>
            <person name="Nagao N."/>
        </authorList>
    </citation>
    <scope>NUCLEOTIDE SEQUENCE [LARGE SCALE GENOMIC DNA]</scope>
    <source>
        <strain evidence="1 2">DSM 2351</strain>
    </source>
</reference>
<dbReference type="EMBL" id="AP014800">
    <property type="protein sequence ID" value="BAQ67229.1"/>
    <property type="molecule type" value="Genomic_DNA"/>
</dbReference>
<dbReference type="Proteomes" id="UP000064912">
    <property type="component" value="Chromosome"/>
</dbReference>
<name>A0A0D6AXS8_RHOSU</name>
<accession>A0A0D6AXS8</accession>
<dbReference type="PATRIC" id="fig|35806.4.peg.58"/>
<protein>
    <submittedName>
        <fullName evidence="1">Uncharacterized protein</fullName>
    </submittedName>
</protein>
<sequence>MSNSVHVSVRDGRAHIDLPLDEVHGLRVALHPRLAGEPESNSTKAIRAAFDKALARAQIRAGRV</sequence>
<evidence type="ECO:0000313" key="2">
    <source>
        <dbReference type="Proteomes" id="UP000064912"/>
    </source>
</evidence>